<sequence length="47" mass="4930">MGRNVRLRSANRGNGNNAFNVNSSGNVNNWNGIGASRSAPDWTAASP</sequence>
<feature type="compositionally biased region" description="Low complexity" evidence="1">
    <location>
        <begin position="8"/>
        <end position="32"/>
    </location>
</feature>
<name>A0A8S5P984_9CAUD</name>
<proteinExistence type="predicted"/>
<feature type="region of interest" description="Disordered" evidence="1">
    <location>
        <begin position="1"/>
        <end position="47"/>
    </location>
</feature>
<dbReference type="EMBL" id="BK015357">
    <property type="protein sequence ID" value="DAE03003.1"/>
    <property type="molecule type" value="Genomic_DNA"/>
</dbReference>
<accession>A0A8S5P984</accession>
<reference evidence="2" key="1">
    <citation type="journal article" date="2021" name="Proc. Natl. Acad. Sci. U.S.A.">
        <title>A Catalog of Tens of Thousands of Viruses from Human Metagenomes Reveals Hidden Associations with Chronic Diseases.</title>
        <authorList>
            <person name="Tisza M.J."/>
            <person name="Buck C.B."/>
        </authorList>
    </citation>
    <scope>NUCLEOTIDE SEQUENCE</scope>
    <source>
        <strain evidence="2">Ct0Ci105</strain>
    </source>
</reference>
<protein>
    <submittedName>
        <fullName evidence="2">Uncharacterized protein</fullName>
    </submittedName>
</protein>
<evidence type="ECO:0000256" key="1">
    <source>
        <dbReference type="SAM" id="MobiDB-lite"/>
    </source>
</evidence>
<organism evidence="2">
    <name type="scientific">Siphoviridae sp. ct0Ci105</name>
    <dbReference type="NCBI Taxonomy" id="2825292"/>
    <lineage>
        <taxon>Viruses</taxon>
        <taxon>Duplodnaviria</taxon>
        <taxon>Heunggongvirae</taxon>
        <taxon>Uroviricota</taxon>
        <taxon>Caudoviricetes</taxon>
    </lineage>
</organism>
<evidence type="ECO:0000313" key="2">
    <source>
        <dbReference type="EMBL" id="DAE03003.1"/>
    </source>
</evidence>